<organism evidence="2 4">
    <name type="scientific">Geotoga petraea</name>
    <dbReference type="NCBI Taxonomy" id="28234"/>
    <lineage>
        <taxon>Bacteria</taxon>
        <taxon>Thermotogati</taxon>
        <taxon>Thermotogota</taxon>
        <taxon>Thermotogae</taxon>
        <taxon>Petrotogales</taxon>
        <taxon>Petrotogaceae</taxon>
        <taxon>Geotoga</taxon>
    </lineage>
</organism>
<reference evidence="2 4" key="1">
    <citation type="submission" date="2016-10" db="EMBL/GenBank/DDBJ databases">
        <authorList>
            <person name="de Groot N.N."/>
        </authorList>
    </citation>
    <scope>NUCLEOTIDE SEQUENCE [LARGE SCALE GENOMIC DNA]</scope>
    <source>
        <strain evidence="2 4">WG14</strain>
    </source>
</reference>
<dbReference type="EMBL" id="SRME01000001">
    <property type="protein sequence ID" value="TGG88767.1"/>
    <property type="molecule type" value="Genomic_DNA"/>
</dbReference>
<dbReference type="InterPro" id="IPR035287">
    <property type="entry name" value="DUF5362"/>
</dbReference>
<dbReference type="Pfam" id="PF17319">
    <property type="entry name" value="DUF5362"/>
    <property type="match status" value="1"/>
</dbReference>
<dbReference type="EMBL" id="FMYV01000003">
    <property type="protein sequence ID" value="SDC35621.1"/>
    <property type="molecule type" value="Genomic_DNA"/>
</dbReference>
<evidence type="ECO:0000313" key="4">
    <source>
        <dbReference type="Proteomes" id="UP000199322"/>
    </source>
</evidence>
<dbReference type="AlphaFoldDB" id="A0A1G6KXT4"/>
<gene>
    <name evidence="3" type="ORF">E4650_00800</name>
    <name evidence="2" type="ORF">SAMN04488588_0925</name>
</gene>
<name>A0A1G6KXT4_9BACT</name>
<protein>
    <recommendedName>
        <fullName evidence="6">DUF5362 domain-containing protein</fullName>
    </recommendedName>
</protein>
<keyword evidence="1" id="KW-1133">Transmembrane helix</keyword>
<evidence type="ECO:0000256" key="1">
    <source>
        <dbReference type="SAM" id="Phobius"/>
    </source>
</evidence>
<keyword evidence="1" id="KW-0472">Membrane</keyword>
<evidence type="ECO:0000313" key="3">
    <source>
        <dbReference type="EMBL" id="TGG88767.1"/>
    </source>
</evidence>
<dbReference type="STRING" id="28234.SAMN04488588_0925"/>
<accession>A0A1G6KXT4</accession>
<evidence type="ECO:0000313" key="5">
    <source>
        <dbReference type="Proteomes" id="UP000297288"/>
    </source>
</evidence>
<keyword evidence="4" id="KW-1185">Reference proteome</keyword>
<keyword evidence="1" id="KW-0812">Transmembrane</keyword>
<dbReference type="RefSeq" id="WP_091403187.1">
    <property type="nucleotide sequence ID" value="NZ_FMYV01000003.1"/>
</dbReference>
<dbReference type="Proteomes" id="UP000297288">
    <property type="component" value="Unassembled WGS sequence"/>
</dbReference>
<evidence type="ECO:0000313" key="2">
    <source>
        <dbReference type="EMBL" id="SDC35621.1"/>
    </source>
</evidence>
<reference evidence="3 5" key="2">
    <citation type="submission" date="2019-04" db="EMBL/GenBank/DDBJ databases">
        <title>Draft genome sequence data and analysis of a Fermenting Bacterium, Geotoga petraea strain HO-Geo1, isolated from heavy-oil petroleum reservoir in Russia.</title>
        <authorList>
            <person name="Grouzdev D.S."/>
            <person name="Semenova E.M."/>
            <person name="Sokolova D.S."/>
            <person name="Tourova T.P."/>
            <person name="Poltaraus A.B."/>
            <person name="Nazina T.N."/>
        </authorList>
    </citation>
    <scope>NUCLEOTIDE SEQUENCE [LARGE SCALE GENOMIC DNA]</scope>
    <source>
        <strain evidence="3 5">HO-Geo1</strain>
    </source>
</reference>
<feature type="transmembrane region" description="Helical" evidence="1">
    <location>
        <begin position="83"/>
        <end position="107"/>
    </location>
</feature>
<proteinExistence type="predicted"/>
<feature type="transmembrane region" description="Helical" evidence="1">
    <location>
        <begin position="12"/>
        <end position="30"/>
    </location>
</feature>
<dbReference type="Proteomes" id="UP000199322">
    <property type="component" value="Unassembled WGS sequence"/>
</dbReference>
<sequence>MISVDLVEKLGKWTYFIGILSLIGGIIGVIGGLFAYGVGAIPGIITIFMAIKLMKIRNSAMAYKYDEGKNEKHIEEILDNLRVYFTIQGVLIIVSLVMAIIGVIIALSTGQELY</sequence>
<evidence type="ECO:0008006" key="6">
    <source>
        <dbReference type="Google" id="ProtNLM"/>
    </source>
</evidence>